<evidence type="ECO:0000256" key="4">
    <source>
        <dbReference type="ARBA" id="ARBA00023136"/>
    </source>
</evidence>
<dbReference type="GO" id="GO:0000271">
    <property type="term" value="P:polysaccharide biosynthetic process"/>
    <property type="evidence" value="ECO:0007669"/>
    <property type="project" value="InterPro"/>
</dbReference>
<keyword evidence="4 5" id="KW-0472">Membrane</keyword>
<dbReference type="EMBL" id="FOZG01000001">
    <property type="protein sequence ID" value="SFR81704.1"/>
    <property type="molecule type" value="Genomic_DNA"/>
</dbReference>
<keyword evidence="2 5" id="KW-0812">Transmembrane</keyword>
<feature type="domain" description="GtrA/DPMS transmembrane" evidence="6">
    <location>
        <begin position="17"/>
        <end position="126"/>
    </location>
</feature>
<feature type="transmembrane region" description="Helical" evidence="5">
    <location>
        <begin position="101"/>
        <end position="121"/>
    </location>
</feature>
<proteinExistence type="predicted"/>
<name>A0A1I6JRV4_9SPHN</name>
<organism evidence="7 8">
    <name type="scientific">Sphingomonas jatrophae</name>
    <dbReference type="NCBI Taxonomy" id="1166337"/>
    <lineage>
        <taxon>Bacteria</taxon>
        <taxon>Pseudomonadati</taxon>
        <taxon>Pseudomonadota</taxon>
        <taxon>Alphaproteobacteria</taxon>
        <taxon>Sphingomonadales</taxon>
        <taxon>Sphingomonadaceae</taxon>
        <taxon>Sphingomonas</taxon>
    </lineage>
</organism>
<dbReference type="RefSeq" id="WP_165611193.1">
    <property type="nucleotide sequence ID" value="NZ_FOZG01000001.1"/>
</dbReference>
<dbReference type="Proteomes" id="UP000198824">
    <property type="component" value="Unassembled WGS sequence"/>
</dbReference>
<evidence type="ECO:0000313" key="8">
    <source>
        <dbReference type="Proteomes" id="UP000198824"/>
    </source>
</evidence>
<reference evidence="7 8" key="1">
    <citation type="submission" date="2016-10" db="EMBL/GenBank/DDBJ databases">
        <authorList>
            <person name="de Groot N.N."/>
        </authorList>
    </citation>
    <scope>NUCLEOTIDE SEQUENCE [LARGE SCALE GENOMIC DNA]</scope>
    <source>
        <strain evidence="7 8">S5-249</strain>
    </source>
</reference>
<protein>
    <submittedName>
        <fullName evidence="7">Putative flippase GtrA (Transmembrane translocase of bactoprenol-linked glucose)</fullName>
    </submittedName>
</protein>
<dbReference type="InterPro" id="IPR007267">
    <property type="entry name" value="GtrA_DPMS_TM"/>
</dbReference>
<dbReference type="AlphaFoldDB" id="A0A1I6JRV4"/>
<dbReference type="STRING" id="1166337.SAMN05192580_0747"/>
<dbReference type="Pfam" id="PF04138">
    <property type="entry name" value="GtrA_DPMS_TM"/>
    <property type="match status" value="1"/>
</dbReference>
<evidence type="ECO:0000256" key="3">
    <source>
        <dbReference type="ARBA" id="ARBA00022989"/>
    </source>
</evidence>
<evidence type="ECO:0000256" key="5">
    <source>
        <dbReference type="SAM" id="Phobius"/>
    </source>
</evidence>
<evidence type="ECO:0000313" key="7">
    <source>
        <dbReference type="EMBL" id="SFR81704.1"/>
    </source>
</evidence>
<dbReference type="GO" id="GO:0016020">
    <property type="term" value="C:membrane"/>
    <property type="evidence" value="ECO:0007669"/>
    <property type="project" value="UniProtKB-SubCell"/>
</dbReference>
<evidence type="ECO:0000259" key="6">
    <source>
        <dbReference type="Pfam" id="PF04138"/>
    </source>
</evidence>
<keyword evidence="3 5" id="KW-1133">Transmembrane helix</keyword>
<feature type="transmembrane region" description="Helical" evidence="5">
    <location>
        <begin position="44"/>
        <end position="62"/>
    </location>
</feature>
<comment type="subcellular location">
    <subcellularLocation>
        <location evidence="1">Membrane</location>
        <topology evidence="1">Multi-pass membrane protein</topology>
    </subcellularLocation>
</comment>
<evidence type="ECO:0000256" key="1">
    <source>
        <dbReference type="ARBA" id="ARBA00004141"/>
    </source>
</evidence>
<sequence>MGLALPTGLRRFAELFRFYQAALVNTAFGFGTYALLVWLGLDLYVAQIIAQIAGVCFNYLTYSKHVFRDAQASTGRYILAYLVNYLVNLALLAFFDLFIRSPYAAGALATLFASLINYFALKHVVFMRKVAQ</sequence>
<gene>
    <name evidence="7" type="ORF">SAMN05192580_0747</name>
</gene>
<keyword evidence="8" id="KW-1185">Reference proteome</keyword>
<feature type="transmembrane region" description="Helical" evidence="5">
    <location>
        <begin position="74"/>
        <end position="95"/>
    </location>
</feature>
<accession>A0A1I6JRV4</accession>
<feature type="transmembrane region" description="Helical" evidence="5">
    <location>
        <begin position="18"/>
        <end position="38"/>
    </location>
</feature>
<evidence type="ECO:0000256" key="2">
    <source>
        <dbReference type="ARBA" id="ARBA00022692"/>
    </source>
</evidence>